<evidence type="ECO:0000259" key="1">
    <source>
        <dbReference type="Pfam" id="PF12680"/>
    </source>
</evidence>
<evidence type="ECO:0000313" key="2">
    <source>
        <dbReference type="EMBL" id="MDR6943043.1"/>
    </source>
</evidence>
<accession>A0ABU1TCI6</accession>
<evidence type="ECO:0000313" key="3">
    <source>
        <dbReference type="Proteomes" id="UP001247620"/>
    </source>
</evidence>
<dbReference type="InterPro" id="IPR037401">
    <property type="entry name" value="SnoaL-like"/>
</dbReference>
<organism evidence="2 3">
    <name type="scientific">Mucilaginibacter pocheonensis</name>
    <dbReference type="NCBI Taxonomy" id="398050"/>
    <lineage>
        <taxon>Bacteria</taxon>
        <taxon>Pseudomonadati</taxon>
        <taxon>Bacteroidota</taxon>
        <taxon>Sphingobacteriia</taxon>
        <taxon>Sphingobacteriales</taxon>
        <taxon>Sphingobacteriaceae</taxon>
        <taxon>Mucilaginibacter</taxon>
    </lineage>
</organism>
<reference evidence="2 3" key="1">
    <citation type="submission" date="2023-07" db="EMBL/GenBank/DDBJ databases">
        <title>Sorghum-associated microbial communities from plants grown in Nebraska, USA.</title>
        <authorList>
            <person name="Schachtman D."/>
        </authorList>
    </citation>
    <scope>NUCLEOTIDE SEQUENCE [LARGE SCALE GENOMIC DNA]</scope>
    <source>
        <strain evidence="2 3">3262</strain>
    </source>
</reference>
<dbReference type="InterPro" id="IPR032710">
    <property type="entry name" value="NTF2-like_dom_sf"/>
</dbReference>
<keyword evidence="3" id="KW-1185">Reference proteome</keyword>
<dbReference type="PANTHER" id="PTHR38436:SF1">
    <property type="entry name" value="ESTER CYCLASE"/>
    <property type="match status" value="1"/>
</dbReference>
<dbReference type="PANTHER" id="PTHR38436">
    <property type="entry name" value="POLYKETIDE CYCLASE SNOAL-LIKE DOMAIN"/>
    <property type="match status" value="1"/>
</dbReference>
<dbReference type="SUPFAM" id="SSF54427">
    <property type="entry name" value="NTF2-like"/>
    <property type="match status" value="2"/>
</dbReference>
<proteinExistence type="predicted"/>
<dbReference type="RefSeq" id="WP_310096655.1">
    <property type="nucleotide sequence ID" value="NZ_JAVDUU010000003.1"/>
</dbReference>
<comment type="caution">
    <text evidence="2">The sequence shown here is derived from an EMBL/GenBank/DDBJ whole genome shotgun (WGS) entry which is preliminary data.</text>
</comment>
<sequence length="250" mass="28174">MDTISNKQRVLSFYKLIVGQRKAELIPEFVREDYIQHNRTAKQGRAGITAMINYLKTLPPPSVEAKSPIVRAIQEGDFVVTHLDIQFMGKRMAVIDFFKLKDGMLAEHWDAIQEMPDQTGLAVTAINGNSEIDKHASAENSKHIVEEFYKAVISKQAPVLISQFIKPDYIEHDPEIIGSGKSLINYLCDGIGGEIKLHRLIGEGGYVATQSEFKSEGKLFALYEIFRVEDNKIAERWSVKQSIPEGDSMF</sequence>
<protein>
    <submittedName>
        <fullName evidence="2">SnoaL-like aldol condensation-catalyzing enzyme</fullName>
    </submittedName>
</protein>
<dbReference type="Pfam" id="PF12680">
    <property type="entry name" value="SnoaL_2"/>
    <property type="match status" value="1"/>
</dbReference>
<feature type="domain" description="SnoaL-like" evidence="1">
    <location>
        <begin position="13"/>
        <end position="108"/>
    </location>
</feature>
<dbReference type="Gene3D" id="3.10.450.50">
    <property type="match status" value="2"/>
</dbReference>
<dbReference type="InterPro" id="IPR009959">
    <property type="entry name" value="Cyclase_SnoaL-like"/>
</dbReference>
<gene>
    <name evidence="2" type="ORF">J2W55_002896</name>
</gene>
<dbReference type="EMBL" id="JAVDUU010000003">
    <property type="protein sequence ID" value="MDR6943043.1"/>
    <property type="molecule type" value="Genomic_DNA"/>
</dbReference>
<dbReference type="Proteomes" id="UP001247620">
    <property type="component" value="Unassembled WGS sequence"/>
</dbReference>
<name>A0ABU1TCI6_9SPHI</name>